<dbReference type="Proteomes" id="UP000801428">
    <property type="component" value="Unassembled WGS sequence"/>
</dbReference>
<dbReference type="OrthoDB" id="1022638at2759"/>
<dbReference type="Pfam" id="PF00651">
    <property type="entry name" value="BTB"/>
    <property type="match status" value="1"/>
</dbReference>
<evidence type="ECO:0000313" key="4">
    <source>
        <dbReference type="Proteomes" id="UP000801428"/>
    </source>
</evidence>
<reference evidence="3" key="1">
    <citation type="submission" date="2019-04" db="EMBL/GenBank/DDBJ databases">
        <title>Sequencing of skin fungus with MAO and IRED activity.</title>
        <authorList>
            <person name="Marsaioli A.J."/>
            <person name="Bonatto J.M.C."/>
            <person name="Reis Junior O."/>
        </authorList>
    </citation>
    <scope>NUCLEOTIDE SEQUENCE</scope>
    <source>
        <strain evidence="3">30M1</strain>
    </source>
</reference>
<evidence type="ECO:0000256" key="1">
    <source>
        <dbReference type="SAM" id="MobiDB-lite"/>
    </source>
</evidence>
<sequence>MPPETQKPKETAAAANVKSRPKDLRSYGTKINDYSEYVEVIVGTDDLLKRLIVHKQLLIDRSLYFKKALSGAWVEAQEQKVRLPEDDPATFQVYVNLLYTDQISLSPVDSSKDANLAAQEEFEDLIDLYVLAEKLQDVNTKNKAIAALLGSTFEVRSDGLEYLPGIDAIERAYKNTTSESLLRKLIVDLWTEFGASGGVVRDEEYPSEFLHDMVIGLLEKRDRNDDVIDGRDEKVISRDDASPYLEAGDA</sequence>
<dbReference type="AlphaFoldDB" id="A0A9P4WA64"/>
<dbReference type="PANTHER" id="PTHR47843">
    <property type="entry name" value="BTB DOMAIN-CONTAINING PROTEIN-RELATED"/>
    <property type="match status" value="1"/>
</dbReference>
<protein>
    <recommendedName>
        <fullName evidence="2">BTB domain-containing protein</fullName>
    </recommendedName>
</protein>
<feature type="compositionally biased region" description="Basic and acidic residues" evidence="1">
    <location>
        <begin position="1"/>
        <end position="10"/>
    </location>
</feature>
<name>A0A9P4WA64_CURKU</name>
<evidence type="ECO:0000313" key="3">
    <source>
        <dbReference type="EMBL" id="KAF3005129.1"/>
    </source>
</evidence>
<dbReference type="SUPFAM" id="SSF54695">
    <property type="entry name" value="POZ domain"/>
    <property type="match status" value="1"/>
</dbReference>
<organism evidence="3 4">
    <name type="scientific">Curvularia kusanoi</name>
    <name type="common">Cochliobolus kusanoi</name>
    <dbReference type="NCBI Taxonomy" id="90978"/>
    <lineage>
        <taxon>Eukaryota</taxon>
        <taxon>Fungi</taxon>
        <taxon>Dikarya</taxon>
        <taxon>Ascomycota</taxon>
        <taxon>Pezizomycotina</taxon>
        <taxon>Dothideomycetes</taxon>
        <taxon>Pleosporomycetidae</taxon>
        <taxon>Pleosporales</taxon>
        <taxon>Pleosporineae</taxon>
        <taxon>Pleosporaceae</taxon>
        <taxon>Curvularia</taxon>
    </lineage>
</organism>
<dbReference type="Gene3D" id="3.30.710.10">
    <property type="entry name" value="Potassium Channel Kv1.1, Chain A"/>
    <property type="match status" value="1"/>
</dbReference>
<keyword evidence="4" id="KW-1185">Reference proteome</keyword>
<dbReference type="CDD" id="cd18186">
    <property type="entry name" value="BTB_POZ_ZBTB_KLHL-like"/>
    <property type="match status" value="1"/>
</dbReference>
<dbReference type="InterPro" id="IPR000210">
    <property type="entry name" value="BTB/POZ_dom"/>
</dbReference>
<comment type="caution">
    <text evidence="3">The sequence shown here is derived from an EMBL/GenBank/DDBJ whole genome shotgun (WGS) entry which is preliminary data.</text>
</comment>
<gene>
    <name evidence="3" type="ORF">E8E13_010297</name>
</gene>
<feature type="region of interest" description="Disordered" evidence="1">
    <location>
        <begin position="1"/>
        <end position="21"/>
    </location>
</feature>
<dbReference type="PROSITE" id="PS50097">
    <property type="entry name" value="BTB"/>
    <property type="match status" value="1"/>
</dbReference>
<dbReference type="SMART" id="SM00225">
    <property type="entry name" value="BTB"/>
    <property type="match status" value="1"/>
</dbReference>
<dbReference type="EMBL" id="SWKU01000007">
    <property type="protein sequence ID" value="KAF3005129.1"/>
    <property type="molecule type" value="Genomic_DNA"/>
</dbReference>
<dbReference type="PANTHER" id="PTHR47843:SF2">
    <property type="entry name" value="BTB DOMAIN-CONTAINING PROTEIN"/>
    <property type="match status" value="1"/>
</dbReference>
<accession>A0A9P4WA64</accession>
<proteinExistence type="predicted"/>
<evidence type="ECO:0000259" key="2">
    <source>
        <dbReference type="PROSITE" id="PS50097"/>
    </source>
</evidence>
<feature type="domain" description="BTB" evidence="2">
    <location>
        <begin position="38"/>
        <end position="107"/>
    </location>
</feature>
<dbReference type="InterPro" id="IPR011333">
    <property type="entry name" value="SKP1/BTB/POZ_sf"/>
</dbReference>